<name>A0A1L2CUG6_9CAUD</name>
<dbReference type="EMBL" id="KU574722">
    <property type="protein sequence ID" value="AMM43664.1"/>
    <property type="molecule type" value="Genomic_DNA"/>
</dbReference>
<protein>
    <submittedName>
        <fullName evidence="1">Uncharacterized protein</fullName>
    </submittedName>
</protein>
<reference evidence="2" key="1">
    <citation type="submission" date="2016-01" db="EMBL/GenBank/DDBJ databases">
        <title>Isolation and Characterization of Enterobacteria phage CBB.</title>
        <authorList>
            <person name="Buttimer C.T.H."/>
            <person name="Hendrix H."/>
            <person name="Alexandre H."/>
            <person name="O'Mahony J."/>
            <person name="Lavigne R."/>
            <person name="Coffey A."/>
        </authorList>
    </citation>
    <scope>NUCLEOTIDE SEQUENCE [LARGE SCALE GENOMIC DNA]</scope>
</reference>
<sequence>MVAIPEKFYVTRVYRSAEEVLGWMVVADKEHTKAFQEAKRKADAWATPYHRHGQTNPDPGMEAIYVDNTPRKGFRMVTNVSRYSTSNVVWRIMHPEGFEFEITSDNLCDLLETNTIIEGEFQDEMFFTHNKKLVNEKTKLFADLIEREEKKKELKEKAKDMPLGTRLIYKHYKGNRTFMYCGKAHAITVNANKPFQLSAKSSLRIVVKEISTGQYHMLSSVSSDYEIIEQFGDDAIDINEVVQQMNEQIKNSTKQHMKYYHNGYVPNEVIPITTSVKPFKREQLKLEYTPVDPKTIQYINGDKVFLYDNAMIFGFAWCNTQHYGRSWQETADASYYSSHHTMTHLRTYPIAGVNENGYPVLDIDISGHKTIGYGRGDSVFRSINGGSYDRGIELKTVPMPNEVLMGQYVIGE</sequence>
<dbReference type="Proteomes" id="UP000223891">
    <property type="component" value="Segment"/>
</dbReference>
<evidence type="ECO:0000313" key="1">
    <source>
        <dbReference type="EMBL" id="AMM43664.1"/>
    </source>
</evidence>
<proteinExistence type="predicted"/>
<keyword evidence="2" id="KW-1185">Reference proteome</keyword>
<organism evidence="1 2">
    <name type="scientific">Pectobacterium phage vB_PcaM_CBB</name>
    <dbReference type="NCBI Taxonomy" id="2772511"/>
    <lineage>
        <taxon>Viruses</taxon>
        <taxon>Duplodnaviria</taxon>
        <taxon>Heunggongvirae</taxon>
        <taxon>Uroviricota</taxon>
        <taxon>Caudoviricetes</taxon>
        <taxon>Mimasvirus</taxon>
        <taxon>Mimasvirus CBB</taxon>
    </lineage>
</organism>
<evidence type="ECO:0000313" key="2">
    <source>
        <dbReference type="Proteomes" id="UP000223891"/>
    </source>
</evidence>
<gene>
    <name evidence="1" type="ORF">CBB_99</name>
</gene>
<accession>A0A1L2CUG6</accession>